<keyword evidence="2" id="KW-0812">Transmembrane</keyword>
<evidence type="ECO:0000313" key="4">
    <source>
        <dbReference type="Proteomes" id="UP000652219"/>
    </source>
</evidence>
<feature type="transmembrane region" description="Helical" evidence="2">
    <location>
        <begin position="213"/>
        <end position="232"/>
    </location>
</feature>
<keyword evidence="4" id="KW-1185">Reference proteome</keyword>
<dbReference type="Proteomes" id="UP000652219">
    <property type="component" value="Unassembled WGS sequence"/>
</dbReference>
<keyword evidence="2" id="KW-1133">Transmembrane helix</keyword>
<gene>
    <name evidence="3" type="ORF">CSOJ01_05977</name>
</gene>
<evidence type="ECO:0000256" key="2">
    <source>
        <dbReference type="SAM" id="Phobius"/>
    </source>
</evidence>
<organism evidence="3 4">
    <name type="scientific">Colletotrichum sojae</name>
    <dbReference type="NCBI Taxonomy" id="2175907"/>
    <lineage>
        <taxon>Eukaryota</taxon>
        <taxon>Fungi</taxon>
        <taxon>Dikarya</taxon>
        <taxon>Ascomycota</taxon>
        <taxon>Pezizomycotina</taxon>
        <taxon>Sordariomycetes</taxon>
        <taxon>Hypocreomycetidae</taxon>
        <taxon>Glomerellales</taxon>
        <taxon>Glomerellaceae</taxon>
        <taxon>Colletotrichum</taxon>
        <taxon>Colletotrichum orchidearum species complex</taxon>
    </lineage>
</organism>
<evidence type="ECO:0000256" key="1">
    <source>
        <dbReference type="SAM" id="MobiDB-lite"/>
    </source>
</evidence>
<accession>A0A8H6MWQ0</accession>
<proteinExistence type="predicted"/>
<dbReference type="EMBL" id="WIGN01000079">
    <property type="protein sequence ID" value="KAF6811053.1"/>
    <property type="molecule type" value="Genomic_DNA"/>
</dbReference>
<name>A0A8H6MWQ0_9PEZI</name>
<protein>
    <submittedName>
        <fullName evidence="3">Uncharacterized protein</fullName>
    </submittedName>
</protein>
<dbReference type="AlphaFoldDB" id="A0A8H6MWQ0"/>
<feature type="transmembrane region" description="Helical" evidence="2">
    <location>
        <begin position="241"/>
        <end position="258"/>
    </location>
</feature>
<comment type="caution">
    <text evidence="3">The sequence shown here is derived from an EMBL/GenBank/DDBJ whole genome shotgun (WGS) entry which is preliminary data.</text>
</comment>
<evidence type="ECO:0000313" key="3">
    <source>
        <dbReference type="EMBL" id="KAF6811053.1"/>
    </source>
</evidence>
<reference evidence="3 4" key="1">
    <citation type="journal article" date="2020" name="Phytopathology">
        <title>Genome Sequence Resources of Colletotrichum truncatum, C. plurivorum, C. musicola, and C. sojae: Four Species Pathogenic to Soybean (Glycine max).</title>
        <authorList>
            <person name="Rogerio F."/>
            <person name="Boufleur T.R."/>
            <person name="Ciampi-Guillardi M."/>
            <person name="Sukno S.A."/>
            <person name="Thon M.R."/>
            <person name="Massola Junior N.S."/>
            <person name="Baroncelli R."/>
        </authorList>
    </citation>
    <scope>NUCLEOTIDE SEQUENCE [LARGE SCALE GENOMIC DNA]</scope>
    <source>
        <strain evidence="3 4">LFN0009</strain>
    </source>
</reference>
<keyword evidence="2" id="KW-0472">Membrane</keyword>
<feature type="transmembrane region" description="Helical" evidence="2">
    <location>
        <begin position="264"/>
        <end position="284"/>
    </location>
</feature>
<sequence>MSKGTFTTDSEDSDLSSEGDPLLKSERALVKRTPLELRFISPPALTSAPHPGTISFGIDLFHMLCSRSLPIFKFGFDRDHEHLVVEKDVEEWLTPSYSYEEDSSDNHTWTDFMLETVLQGAALSGAGVMCLYDSYYFDEEDSGDDNAWTSTVLSTLSKSFGLPETGESGLYDRSNAGYQQLTGDDTTAHKALLSPENSIPSEILRLVENPSPGVFFISMLAYGAGVATIYNLHRRDRYQDAALAVGITTAFGVASILGKDARSIFLRILPFSVLAILAVSAVAHQLARRRGFSKASIRTDVRSNLNVARETPFL</sequence>
<feature type="region of interest" description="Disordered" evidence="1">
    <location>
        <begin position="1"/>
        <end position="20"/>
    </location>
</feature>